<sequence>MKNLSDYYRIIGVFVAREVMLVVLDHRKIKRKPIQKRRSYNGVYSVKKKRYVNDKNYQAVANGGNEIV</sequence>
<dbReference type="AlphaFoldDB" id="A0A1I7TZI6"/>
<proteinExistence type="predicted"/>
<protein>
    <submittedName>
        <fullName evidence="2">Transposase</fullName>
    </submittedName>
</protein>
<dbReference type="Proteomes" id="UP000095282">
    <property type="component" value="Unplaced"/>
</dbReference>
<dbReference type="WBParaSite" id="Csp11.Scaffold629.g13358.t1">
    <property type="protein sequence ID" value="Csp11.Scaffold629.g13358.t1"/>
    <property type="gene ID" value="Csp11.Scaffold629.g13358"/>
</dbReference>
<evidence type="ECO:0000313" key="1">
    <source>
        <dbReference type="Proteomes" id="UP000095282"/>
    </source>
</evidence>
<dbReference type="eggNOG" id="ENOG502TITN">
    <property type="taxonomic scope" value="Eukaryota"/>
</dbReference>
<evidence type="ECO:0000313" key="2">
    <source>
        <dbReference type="WBParaSite" id="Csp11.Scaffold629.g13358.t1"/>
    </source>
</evidence>
<name>A0A1I7TZI6_9PELO</name>
<keyword evidence="1" id="KW-1185">Reference proteome</keyword>
<accession>A0A1I7TZI6</accession>
<reference evidence="2" key="1">
    <citation type="submission" date="2016-11" db="UniProtKB">
        <authorList>
            <consortium name="WormBaseParasite"/>
        </authorList>
    </citation>
    <scope>IDENTIFICATION</scope>
</reference>
<organism evidence="1 2">
    <name type="scientific">Caenorhabditis tropicalis</name>
    <dbReference type="NCBI Taxonomy" id="1561998"/>
    <lineage>
        <taxon>Eukaryota</taxon>
        <taxon>Metazoa</taxon>
        <taxon>Ecdysozoa</taxon>
        <taxon>Nematoda</taxon>
        <taxon>Chromadorea</taxon>
        <taxon>Rhabditida</taxon>
        <taxon>Rhabditina</taxon>
        <taxon>Rhabditomorpha</taxon>
        <taxon>Rhabditoidea</taxon>
        <taxon>Rhabditidae</taxon>
        <taxon>Peloderinae</taxon>
        <taxon>Caenorhabditis</taxon>
    </lineage>
</organism>